<sequence>MRILLEAHHPAHIHFWKYPIRELQARGHDVRMVGRKRDVMERLLAAYPWIDAVVPSQSASFNRFPLLGMLSRQAFVANTIRKFQPDVVASLMGSYTQSAKLLGVRNVVFTDSEFQHFNHRIAHPFADEIHTPECFYKELGAKQKRYNGIHELAFLDPAYTDFSQVLSARYAELLERPYAIVRMSAWNTFHDISHQGIGDNLESFVRYLNTHYRVVISAEESALPESLKEYAATFAPEDFHAVLAGASFVLTEGASTASEAACLGVPTVYINSTEPRGYLQMLEERYGLLRGFSDSASGLAVARELVESLNTRLYSEWRDHATKHIEESIDVVAYIVNSVLQES</sequence>
<dbReference type="Pfam" id="PF04007">
    <property type="entry name" value="DUF354"/>
    <property type="match status" value="1"/>
</dbReference>
<keyword evidence="2" id="KW-1185">Reference proteome</keyword>
<gene>
    <name evidence="1" type="ORF">QEH52_00700</name>
</gene>
<dbReference type="SUPFAM" id="SSF53756">
    <property type="entry name" value="UDP-Glycosyltransferase/glycogen phosphorylase"/>
    <property type="match status" value="1"/>
</dbReference>
<reference evidence="1 2" key="1">
    <citation type="submission" date="2023-04" db="EMBL/GenBank/DDBJ databases">
        <title>A novel bacteria isolated from coastal sediment.</title>
        <authorList>
            <person name="Liu X.-J."/>
            <person name="Du Z.-J."/>
        </authorList>
    </citation>
    <scope>NUCLEOTIDE SEQUENCE [LARGE SCALE GENOMIC DNA]</scope>
    <source>
        <strain evidence="1 2">SDUM461003</strain>
    </source>
</reference>
<dbReference type="EMBL" id="JARXHW010000001">
    <property type="protein sequence ID" value="MDQ8206013.1"/>
    <property type="molecule type" value="Genomic_DNA"/>
</dbReference>
<dbReference type="RefSeq" id="WP_308947991.1">
    <property type="nucleotide sequence ID" value="NZ_JARXHW010000001.1"/>
</dbReference>
<proteinExistence type="predicted"/>
<comment type="caution">
    <text evidence="1">The sequence shown here is derived from an EMBL/GenBank/DDBJ whole genome shotgun (WGS) entry which is preliminary data.</text>
</comment>
<evidence type="ECO:0000313" key="2">
    <source>
        <dbReference type="Proteomes" id="UP001225316"/>
    </source>
</evidence>
<evidence type="ECO:0000313" key="1">
    <source>
        <dbReference type="EMBL" id="MDQ8206013.1"/>
    </source>
</evidence>
<dbReference type="InterPro" id="IPR007152">
    <property type="entry name" value="DUF354"/>
</dbReference>
<dbReference type="PANTHER" id="PTHR39662">
    <property type="entry name" value="DUF354 DOMAIN-CONTAINING PROTEIN-RELATED"/>
    <property type="match status" value="1"/>
</dbReference>
<accession>A0ABU1APP1</accession>
<organism evidence="1 2">
    <name type="scientific">Thalassobacterium maritimum</name>
    <dbReference type="NCBI Taxonomy" id="3041265"/>
    <lineage>
        <taxon>Bacteria</taxon>
        <taxon>Pseudomonadati</taxon>
        <taxon>Verrucomicrobiota</taxon>
        <taxon>Opitutia</taxon>
        <taxon>Puniceicoccales</taxon>
        <taxon>Coraliomargaritaceae</taxon>
        <taxon>Thalassobacterium</taxon>
    </lineage>
</organism>
<name>A0ABU1APP1_9BACT</name>
<dbReference type="Proteomes" id="UP001225316">
    <property type="component" value="Unassembled WGS sequence"/>
</dbReference>
<dbReference type="PIRSF" id="PIRSF005357">
    <property type="entry name" value="UCP005357"/>
    <property type="match status" value="1"/>
</dbReference>
<dbReference type="PANTHER" id="PTHR39662:SF1">
    <property type="entry name" value="DUF354 DOMAIN-CONTAINING PROTEIN"/>
    <property type="match status" value="1"/>
</dbReference>
<protein>
    <submittedName>
        <fullName evidence="1">DUF354 domain-containing protein</fullName>
    </submittedName>
</protein>